<dbReference type="InterPro" id="IPR003661">
    <property type="entry name" value="HisK_dim/P_dom"/>
</dbReference>
<evidence type="ECO:0000256" key="7">
    <source>
        <dbReference type="ARBA" id="ARBA00022741"/>
    </source>
</evidence>
<dbReference type="PRINTS" id="PR00344">
    <property type="entry name" value="BCTRLSENSOR"/>
</dbReference>
<dbReference type="InterPro" id="IPR004358">
    <property type="entry name" value="Sig_transdc_His_kin-like_C"/>
</dbReference>
<comment type="catalytic activity">
    <reaction evidence="1">
        <text>ATP + protein L-histidine = ADP + protein N-phospho-L-histidine.</text>
        <dbReference type="EC" id="2.7.13.3"/>
    </reaction>
</comment>
<dbReference type="CDD" id="cd00082">
    <property type="entry name" value="HisKA"/>
    <property type="match status" value="1"/>
</dbReference>
<dbReference type="Gene3D" id="3.30.565.10">
    <property type="entry name" value="Histidine kinase-like ATPase, C-terminal domain"/>
    <property type="match status" value="1"/>
</dbReference>
<keyword evidence="8 15" id="KW-0418">Kinase</keyword>
<evidence type="ECO:0000256" key="8">
    <source>
        <dbReference type="ARBA" id="ARBA00022777"/>
    </source>
</evidence>
<evidence type="ECO:0000256" key="1">
    <source>
        <dbReference type="ARBA" id="ARBA00000085"/>
    </source>
</evidence>
<evidence type="ECO:0000256" key="11">
    <source>
        <dbReference type="ARBA" id="ARBA00023012"/>
    </source>
</evidence>
<evidence type="ECO:0000256" key="9">
    <source>
        <dbReference type="ARBA" id="ARBA00022840"/>
    </source>
</evidence>
<dbReference type="InterPro" id="IPR005467">
    <property type="entry name" value="His_kinase_dom"/>
</dbReference>
<dbReference type="SMART" id="SM00388">
    <property type="entry name" value="HisKA"/>
    <property type="match status" value="1"/>
</dbReference>
<dbReference type="AlphaFoldDB" id="A0A075JWT4"/>
<gene>
    <name evidence="15" type="ORF">HY57_00975</name>
</gene>
<dbReference type="InterPro" id="IPR036097">
    <property type="entry name" value="HisK_dim/P_sf"/>
</dbReference>
<dbReference type="RefSeq" id="WP_019466479.1">
    <property type="nucleotide sequence ID" value="NZ_ALOY01000174.1"/>
</dbReference>
<dbReference type="STRING" id="1217721.HY57_00975"/>
<accession>A0A075JWT4</accession>
<dbReference type="Pfam" id="PF08521">
    <property type="entry name" value="2CSK_N"/>
    <property type="match status" value="1"/>
</dbReference>
<keyword evidence="12 13" id="KW-0472">Membrane</keyword>
<sequence length="463" mass="50780">MKPTSLRGRLRWMIIALLLLFLLPLAFYSFYRTSDEMAVLSDARLAEAAHTVAALIRQSGLQAFANSDGIIVPVQKKSVLAAQGEVATHESEVGFQVFDRQGKLVLGTVNLMTLPATPDDRSAYHDLKKQHHVWRVFNYVDSQSQYVIRTADRYDSRENIVHTLWVDHGAPFLLGLPVLALLVGWAVGRGLRPLASLTTALSAREPGSRERIVLPDAPRELRPVLGALNEQLARQEDAIERERRFSADVAHELRTPLASILLNLESAMETVDPDEIHDSLAGAHHSVATLSRRVEQLLTLARLEAGAASTRFEAVDLNDVADGVVKELSPVIQRRGVELGFAQQDGQVLVQGYAPALVALLRNLLENSLRYVPAGGRIQLAVAQGRQEATLEVIDNGPGIPAERRHAVFARFHREAGTRGEGYGLGLSIVTRAASLHRASIELLDSPLGRGLRVRVSIPLSYP</sequence>
<feature type="transmembrane region" description="Helical" evidence="13">
    <location>
        <begin position="12"/>
        <end position="31"/>
    </location>
</feature>
<dbReference type="InterPro" id="IPR003594">
    <property type="entry name" value="HATPase_dom"/>
</dbReference>
<dbReference type="PATRIC" id="fig|1217721.7.peg.204"/>
<keyword evidence="10 13" id="KW-1133">Transmembrane helix</keyword>
<keyword evidence="7" id="KW-0547">Nucleotide-binding</keyword>
<evidence type="ECO:0000256" key="13">
    <source>
        <dbReference type="SAM" id="Phobius"/>
    </source>
</evidence>
<evidence type="ECO:0000256" key="3">
    <source>
        <dbReference type="ARBA" id="ARBA00012438"/>
    </source>
</evidence>
<proteinExistence type="predicted"/>
<keyword evidence="6 13" id="KW-0812">Transmembrane</keyword>
<organism evidence="15 16">
    <name type="scientific">Dyella japonica A8</name>
    <dbReference type="NCBI Taxonomy" id="1217721"/>
    <lineage>
        <taxon>Bacteria</taxon>
        <taxon>Pseudomonadati</taxon>
        <taxon>Pseudomonadota</taxon>
        <taxon>Gammaproteobacteria</taxon>
        <taxon>Lysobacterales</taxon>
        <taxon>Rhodanobacteraceae</taxon>
        <taxon>Dyella</taxon>
    </lineage>
</organism>
<dbReference type="GO" id="GO:0005886">
    <property type="term" value="C:plasma membrane"/>
    <property type="evidence" value="ECO:0007669"/>
    <property type="project" value="TreeGrafter"/>
</dbReference>
<evidence type="ECO:0000256" key="4">
    <source>
        <dbReference type="ARBA" id="ARBA00022553"/>
    </source>
</evidence>
<keyword evidence="16" id="KW-1185">Reference proteome</keyword>
<dbReference type="Gene3D" id="1.10.287.130">
    <property type="match status" value="1"/>
</dbReference>
<name>A0A075JWT4_9GAMM</name>
<protein>
    <recommendedName>
        <fullName evidence="3">histidine kinase</fullName>
        <ecNumber evidence="3">2.7.13.3</ecNumber>
    </recommendedName>
</protein>
<dbReference type="EC" id="2.7.13.3" evidence="3"/>
<dbReference type="InterPro" id="IPR013727">
    <property type="entry name" value="2CSK_N"/>
</dbReference>
<dbReference type="SUPFAM" id="SSF47384">
    <property type="entry name" value="Homodimeric domain of signal transducing histidine kinase"/>
    <property type="match status" value="1"/>
</dbReference>
<dbReference type="Pfam" id="PF02518">
    <property type="entry name" value="HATPase_c"/>
    <property type="match status" value="1"/>
</dbReference>
<dbReference type="SUPFAM" id="SSF55874">
    <property type="entry name" value="ATPase domain of HSP90 chaperone/DNA topoisomerase II/histidine kinase"/>
    <property type="match status" value="1"/>
</dbReference>
<evidence type="ECO:0000313" key="15">
    <source>
        <dbReference type="EMBL" id="AIF45937.1"/>
    </source>
</evidence>
<dbReference type="SMART" id="SM00387">
    <property type="entry name" value="HATPase_c"/>
    <property type="match status" value="1"/>
</dbReference>
<evidence type="ECO:0000259" key="14">
    <source>
        <dbReference type="PROSITE" id="PS50109"/>
    </source>
</evidence>
<dbReference type="HOGENOM" id="CLU_000445_89_37_6"/>
<dbReference type="InterPro" id="IPR036890">
    <property type="entry name" value="HATPase_C_sf"/>
</dbReference>
<dbReference type="PANTHER" id="PTHR45436:SF14">
    <property type="entry name" value="SENSOR PROTEIN QSEC"/>
    <property type="match status" value="1"/>
</dbReference>
<evidence type="ECO:0000256" key="6">
    <source>
        <dbReference type="ARBA" id="ARBA00022692"/>
    </source>
</evidence>
<evidence type="ECO:0000256" key="12">
    <source>
        <dbReference type="ARBA" id="ARBA00023136"/>
    </source>
</evidence>
<keyword evidence="11" id="KW-0902">Two-component regulatory system</keyword>
<dbReference type="GO" id="GO:0005524">
    <property type="term" value="F:ATP binding"/>
    <property type="evidence" value="ECO:0007669"/>
    <property type="project" value="UniProtKB-KW"/>
</dbReference>
<dbReference type="GO" id="GO:0000155">
    <property type="term" value="F:phosphorelay sensor kinase activity"/>
    <property type="evidence" value="ECO:0007669"/>
    <property type="project" value="InterPro"/>
</dbReference>
<keyword evidence="9" id="KW-0067">ATP-binding</keyword>
<evidence type="ECO:0000256" key="5">
    <source>
        <dbReference type="ARBA" id="ARBA00022679"/>
    </source>
</evidence>
<comment type="subcellular location">
    <subcellularLocation>
        <location evidence="2">Membrane</location>
        <topology evidence="2">Multi-pass membrane protein</topology>
    </subcellularLocation>
</comment>
<dbReference type="EMBL" id="CP008884">
    <property type="protein sequence ID" value="AIF45937.1"/>
    <property type="molecule type" value="Genomic_DNA"/>
</dbReference>
<dbReference type="PANTHER" id="PTHR45436">
    <property type="entry name" value="SENSOR HISTIDINE KINASE YKOH"/>
    <property type="match status" value="1"/>
</dbReference>
<dbReference type="InterPro" id="IPR050428">
    <property type="entry name" value="TCS_sensor_his_kinase"/>
</dbReference>
<dbReference type="KEGG" id="dja:HY57_00975"/>
<dbReference type="Pfam" id="PF00512">
    <property type="entry name" value="HisKA"/>
    <property type="match status" value="1"/>
</dbReference>
<dbReference type="Proteomes" id="UP000027987">
    <property type="component" value="Chromosome"/>
</dbReference>
<evidence type="ECO:0000313" key="16">
    <source>
        <dbReference type="Proteomes" id="UP000027987"/>
    </source>
</evidence>
<feature type="domain" description="Histidine kinase" evidence="14">
    <location>
        <begin position="248"/>
        <end position="462"/>
    </location>
</feature>
<keyword evidence="4" id="KW-0597">Phosphoprotein</keyword>
<evidence type="ECO:0000256" key="2">
    <source>
        <dbReference type="ARBA" id="ARBA00004141"/>
    </source>
</evidence>
<evidence type="ECO:0000256" key="10">
    <source>
        <dbReference type="ARBA" id="ARBA00022989"/>
    </source>
</evidence>
<reference evidence="15 16" key="1">
    <citation type="submission" date="2014-07" db="EMBL/GenBank/DDBJ databases">
        <title>Complete Genome Sequence of Dyella japonica Strain A8 Isolated from Malaysian Tropical Soil.</title>
        <authorList>
            <person name="Hui R.K.H."/>
            <person name="Chen J.-W."/>
            <person name="Chan K.-G."/>
            <person name="Leung F.C.C."/>
        </authorList>
    </citation>
    <scope>NUCLEOTIDE SEQUENCE [LARGE SCALE GENOMIC DNA]</scope>
    <source>
        <strain evidence="15 16">A8</strain>
    </source>
</reference>
<dbReference type="PROSITE" id="PS50109">
    <property type="entry name" value="HIS_KIN"/>
    <property type="match status" value="1"/>
</dbReference>
<keyword evidence="5" id="KW-0808">Transferase</keyword>